<dbReference type="PANTHER" id="PTHR34261:SF1">
    <property type="entry name" value="TUBULIN POLYMERIZATION-PROMOTING PROTEIN"/>
    <property type="match status" value="1"/>
</dbReference>
<reference evidence="6" key="1">
    <citation type="submission" date="2021-02" db="EMBL/GenBank/DDBJ databases">
        <authorList>
            <person name="Nowell W R."/>
        </authorList>
    </citation>
    <scope>NUCLEOTIDE SEQUENCE</scope>
</reference>
<dbReference type="Proteomes" id="UP000663836">
    <property type="component" value="Unassembled WGS sequence"/>
</dbReference>
<dbReference type="Proteomes" id="UP000663823">
    <property type="component" value="Unassembled WGS sequence"/>
</dbReference>
<dbReference type="OrthoDB" id="2447517at2759"/>
<feature type="signal peptide" evidence="1">
    <location>
        <begin position="1"/>
        <end position="23"/>
    </location>
</feature>
<evidence type="ECO:0000256" key="1">
    <source>
        <dbReference type="SAM" id="SignalP"/>
    </source>
</evidence>
<evidence type="ECO:0000313" key="5">
    <source>
        <dbReference type="EMBL" id="CAF1544142.1"/>
    </source>
</evidence>
<evidence type="ECO:0000313" key="2">
    <source>
        <dbReference type="EMBL" id="CAF1180153.1"/>
    </source>
</evidence>
<name>A0A819RK68_9BILA</name>
<evidence type="ECO:0000313" key="8">
    <source>
        <dbReference type="Proteomes" id="UP000663823"/>
    </source>
</evidence>
<dbReference type="InterPro" id="IPR053358">
    <property type="entry name" value="Diff-assoc_signaling"/>
</dbReference>
<dbReference type="Proteomes" id="UP000663870">
    <property type="component" value="Unassembled WGS sequence"/>
</dbReference>
<keyword evidence="9" id="KW-1185">Reference proteome</keyword>
<protein>
    <submittedName>
        <fullName evidence="6">Uncharacterized protein</fullName>
    </submittedName>
</protein>
<proteinExistence type="predicted"/>
<accession>A0A819RK68</accession>
<keyword evidence="1" id="KW-0732">Signal</keyword>
<evidence type="ECO:0000313" key="3">
    <source>
        <dbReference type="EMBL" id="CAF1183829.1"/>
    </source>
</evidence>
<evidence type="ECO:0000313" key="6">
    <source>
        <dbReference type="EMBL" id="CAF4048471.1"/>
    </source>
</evidence>
<dbReference type="EMBL" id="CAJNOO010001657">
    <property type="protein sequence ID" value="CAF1183829.1"/>
    <property type="molecule type" value="Genomic_DNA"/>
</dbReference>
<comment type="caution">
    <text evidence="6">The sequence shown here is derived from an EMBL/GenBank/DDBJ whole genome shotgun (WGS) entry which is preliminary data.</text>
</comment>
<dbReference type="Proteomes" id="UP000663882">
    <property type="component" value="Unassembled WGS sequence"/>
</dbReference>
<dbReference type="Proteomes" id="UP000663864">
    <property type="component" value="Unassembled WGS sequence"/>
</dbReference>
<dbReference type="AlphaFoldDB" id="A0A819RK68"/>
<dbReference type="PANTHER" id="PTHR34261">
    <property type="entry name" value="APC REGULATOR OF WNT-SIGNALING PATHWAY-RELATED"/>
    <property type="match status" value="1"/>
</dbReference>
<evidence type="ECO:0000313" key="9">
    <source>
        <dbReference type="Proteomes" id="UP000663870"/>
    </source>
</evidence>
<sequence>MLRLTIFSTIVCICLIIVDLSSQASFLLPCDCGFFVSNKCTQSNLPRKSQSDACSTDYCLSIRLNKYRNADQQRQMSSEDKRNTIIVELNKLTKASIRWLQKRDNCGLLEIFIEYEYARRFLTKGAKKLVKRVFRQTPPSKNQLHICTHVIAQWTYDALRSNMPSGTLVRGDAAHKSQGARIDNQSGVVRHNNMNYYNIQVQMFGDTFATVMVPAAVNIGRRKIRNALVESLKRNKQVIISPGSTRQNSWWLGVMSAVGGIIALLAA</sequence>
<dbReference type="EMBL" id="CAJNOH010001977">
    <property type="protein sequence ID" value="CAF1264296.1"/>
    <property type="molecule type" value="Genomic_DNA"/>
</dbReference>
<dbReference type="Proteomes" id="UP000663854">
    <property type="component" value="Unassembled WGS sequence"/>
</dbReference>
<feature type="chain" id="PRO_5035693487" evidence="1">
    <location>
        <begin position="24"/>
        <end position="267"/>
    </location>
</feature>
<dbReference type="EMBL" id="CAJNOT010001309">
    <property type="protein sequence ID" value="CAF1180153.1"/>
    <property type="molecule type" value="Genomic_DNA"/>
</dbReference>
<dbReference type="EMBL" id="CAJOBD010008130">
    <property type="protein sequence ID" value="CAF4104597.1"/>
    <property type="molecule type" value="Genomic_DNA"/>
</dbReference>
<organism evidence="6 8">
    <name type="scientific">Rotaria sordida</name>
    <dbReference type="NCBI Taxonomy" id="392033"/>
    <lineage>
        <taxon>Eukaryota</taxon>
        <taxon>Metazoa</taxon>
        <taxon>Spiralia</taxon>
        <taxon>Gnathifera</taxon>
        <taxon>Rotifera</taxon>
        <taxon>Eurotatoria</taxon>
        <taxon>Bdelloidea</taxon>
        <taxon>Philodinida</taxon>
        <taxon>Philodinidae</taxon>
        <taxon>Rotaria</taxon>
    </lineage>
</organism>
<dbReference type="EMBL" id="CAJOAX010009066">
    <property type="protein sequence ID" value="CAF4048471.1"/>
    <property type="molecule type" value="Genomic_DNA"/>
</dbReference>
<evidence type="ECO:0000313" key="4">
    <source>
        <dbReference type="EMBL" id="CAF1264296.1"/>
    </source>
</evidence>
<evidence type="ECO:0000313" key="7">
    <source>
        <dbReference type="EMBL" id="CAF4104597.1"/>
    </source>
</evidence>
<dbReference type="EMBL" id="CAJNOL010003057">
    <property type="protein sequence ID" value="CAF1544142.1"/>
    <property type="molecule type" value="Genomic_DNA"/>
</dbReference>
<gene>
    <name evidence="7" type="ORF">JBS370_LOCUS31890</name>
    <name evidence="5" type="ORF">JXQ802_LOCUS43159</name>
    <name evidence="6" type="ORF">OTI717_LOCUS31514</name>
    <name evidence="4" type="ORF">PYM288_LOCUS28043</name>
    <name evidence="3" type="ORF">RFH988_LOCUS23661</name>
    <name evidence="2" type="ORF">ZHD862_LOCUS21710</name>
</gene>